<dbReference type="OrthoDB" id="132546at2157"/>
<dbReference type="eggNOG" id="arCOG01407">
    <property type="taxonomic scope" value="Archaea"/>
</dbReference>
<feature type="domain" description="Glycosyl transferase family 1" evidence="1">
    <location>
        <begin position="205"/>
        <end position="360"/>
    </location>
</feature>
<protein>
    <submittedName>
        <fullName evidence="2">Glycosyl transferase group 1</fullName>
    </submittedName>
</protein>
<keyword evidence="2" id="KW-0808">Transferase</keyword>
<dbReference type="Gene3D" id="3.40.50.2000">
    <property type="entry name" value="Glycogen Phosphorylase B"/>
    <property type="match status" value="2"/>
</dbReference>
<dbReference type="PANTHER" id="PTHR45947:SF3">
    <property type="entry name" value="SULFOQUINOVOSYL TRANSFERASE SQD2"/>
    <property type="match status" value="1"/>
</dbReference>
<evidence type="ECO:0000313" key="2">
    <source>
        <dbReference type="EMBL" id="AEH36980.1"/>
    </source>
</evidence>
<dbReference type="SUPFAM" id="SSF53756">
    <property type="entry name" value="UDP-Glycosyltransferase/glycogen phosphorylase"/>
    <property type="match status" value="1"/>
</dbReference>
<reference evidence="2 3" key="1">
    <citation type="journal article" date="2012" name="Stand. Genomic Sci.">
        <title>Complete genome sequence of Halopiger xanaduensis type strain (SH-6(T)).</title>
        <authorList>
            <person name="Anderson I."/>
            <person name="Tindall B.J."/>
            <person name="Rohde M."/>
            <person name="Lucas S."/>
            <person name="Han J."/>
            <person name="Lapidus A."/>
            <person name="Cheng J.F."/>
            <person name="Goodwin L."/>
            <person name="Pitluck S."/>
            <person name="Peters L."/>
            <person name="Pati A."/>
            <person name="Mikhailova N."/>
            <person name="Pagani I."/>
            <person name="Teshima H."/>
            <person name="Han C."/>
            <person name="Tapia R."/>
            <person name="Land M."/>
            <person name="Woyke T."/>
            <person name="Klenk H.P."/>
            <person name="Kyrpides N."/>
            <person name="Ivanova N."/>
        </authorList>
    </citation>
    <scope>NUCLEOTIDE SEQUENCE [LARGE SCALE GENOMIC DNA]</scope>
    <source>
        <strain evidence="3">DSM 18323 / JCM 14033 / SH-6</strain>
    </source>
</reference>
<dbReference type="AlphaFoldDB" id="F8DA54"/>
<dbReference type="Proteomes" id="UP000006794">
    <property type="component" value="Chromosome"/>
</dbReference>
<dbReference type="GO" id="GO:0016757">
    <property type="term" value="F:glycosyltransferase activity"/>
    <property type="evidence" value="ECO:0007669"/>
    <property type="project" value="InterPro"/>
</dbReference>
<sequence length="410" mass="44885">MSGDATDSEAEGESTYPDVCVVTHPLGGAGENATRTLLEILSAITTISLVTAGLPEGSTIREDHEVVELTTANTGESIPVAAARFLLNQFRMCRLLARRDEEVVLFYGAIAYFLPICCAKLAGKTVVLEPRGNVPLTLRLHWEQRVPGPIARGLAGLVWGLERLGYWLSDAIVTYTPSMASSLGLERFEDKLYTNGARYVDTERFTPRGPFRERDHVVGFLGRLDEEKGIRTLAEVAKRLPDDVTFRFIGDGALRGWLESELSDEIAASTVEVTGWIDHDEVPDQLTELQLLVMPSAPTEGLPTTILEAMACGTPVYATPVVGVPDVVKDGETGYLMEDTSDEAIARKIQRIQTSDDLRSMSHRCRTLVEEEYSFEGAVERFAGILDAISQRGMVSGMEKRNTDGTDAVN</sequence>
<dbReference type="CDD" id="cd03801">
    <property type="entry name" value="GT4_PimA-like"/>
    <property type="match status" value="1"/>
</dbReference>
<evidence type="ECO:0000313" key="3">
    <source>
        <dbReference type="Proteomes" id="UP000006794"/>
    </source>
</evidence>
<evidence type="ECO:0000259" key="1">
    <source>
        <dbReference type="Pfam" id="PF00534"/>
    </source>
</evidence>
<organism evidence="2 3">
    <name type="scientific">Halopiger xanaduensis (strain DSM 18323 / JCM 14033 / SH-6)</name>
    <dbReference type="NCBI Taxonomy" id="797210"/>
    <lineage>
        <taxon>Archaea</taxon>
        <taxon>Methanobacteriati</taxon>
        <taxon>Methanobacteriota</taxon>
        <taxon>Stenosarchaea group</taxon>
        <taxon>Halobacteria</taxon>
        <taxon>Halobacteriales</taxon>
        <taxon>Natrialbaceae</taxon>
        <taxon>Halopiger</taxon>
    </lineage>
</organism>
<dbReference type="STRING" id="797210.Halxa_2358"/>
<dbReference type="PANTHER" id="PTHR45947">
    <property type="entry name" value="SULFOQUINOVOSYL TRANSFERASE SQD2"/>
    <property type="match status" value="1"/>
</dbReference>
<dbReference type="InterPro" id="IPR001296">
    <property type="entry name" value="Glyco_trans_1"/>
</dbReference>
<dbReference type="RefSeq" id="WP_013879872.1">
    <property type="nucleotide sequence ID" value="NC_015666.1"/>
</dbReference>
<accession>F8DA54</accession>
<keyword evidence="3" id="KW-1185">Reference proteome</keyword>
<proteinExistence type="predicted"/>
<dbReference type="KEGG" id="hxa:Halxa_2358"/>
<dbReference type="InterPro" id="IPR050194">
    <property type="entry name" value="Glycosyltransferase_grp1"/>
</dbReference>
<dbReference type="GeneID" id="10797317"/>
<dbReference type="Pfam" id="PF00534">
    <property type="entry name" value="Glycos_transf_1"/>
    <property type="match status" value="1"/>
</dbReference>
<gene>
    <name evidence="2" type="ordered locus">Halxa_2358</name>
</gene>
<name>F8DA54_HALXS</name>
<dbReference type="HOGENOM" id="CLU_009583_2_2_2"/>
<dbReference type="EMBL" id="CP002839">
    <property type="protein sequence ID" value="AEH36980.1"/>
    <property type="molecule type" value="Genomic_DNA"/>
</dbReference>